<gene>
    <name evidence="7" type="ORF">N7U62_09550</name>
</gene>
<feature type="transmembrane region" description="Helical" evidence="6">
    <location>
        <begin position="263"/>
        <end position="281"/>
    </location>
</feature>
<dbReference type="RefSeq" id="WP_264137738.1">
    <property type="nucleotide sequence ID" value="NZ_JAOYOD010000001.1"/>
</dbReference>
<evidence type="ECO:0000256" key="2">
    <source>
        <dbReference type="ARBA" id="ARBA00009773"/>
    </source>
</evidence>
<reference evidence="7 8" key="1">
    <citation type="submission" date="2022-10" db="EMBL/GenBank/DDBJ databases">
        <title>Comparative genomics and taxonomic characterization of three novel marine species of genus Reichenbachiella exhibiting antioxidant and polysaccharide degradation activities.</title>
        <authorList>
            <person name="Muhammad N."/>
            <person name="Lee Y.-J."/>
            <person name="Ko J."/>
            <person name="Kim S.-G."/>
        </authorList>
    </citation>
    <scope>NUCLEOTIDE SEQUENCE [LARGE SCALE GENOMIC DNA]</scope>
    <source>
        <strain evidence="7 8">ABR2-5</strain>
    </source>
</reference>
<evidence type="ECO:0000256" key="3">
    <source>
        <dbReference type="ARBA" id="ARBA00022692"/>
    </source>
</evidence>
<evidence type="ECO:0000313" key="8">
    <source>
        <dbReference type="Proteomes" id="UP001300692"/>
    </source>
</evidence>
<evidence type="ECO:0000256" key="1">
    <source>
        <dbReference type="ARBA" id="ARBA00004141"/>
    </source>
</evidence>
<protein>
    <submittedName>
        <fullName evidence="7">AI-2E family transporter</fullName>
    </submittedName>
</protein>
<evidence type="ECO:0000256" key="4">
    <source>
        <dbReference type="ARBA" id="ARBA00022989"/>
    </source>
</evidence>
<keyword evidence="8" id="KW-1185">Reference proteome</keyword>
<sequence length="359" mass="39778">MNSTNNHLSSISNWILITIAVLASLLYFENFLKSLVIAILIWYLIKKLRDSIAKLKWGKVAPPKWLITISSTVVIFLIIYLITQIISSNIQKLAIELPRHSDNIKALLRQIESALGIDDLEKSFSILFDQYKNEIISYAGSFAGAIGKSIMVLVYVVFILMEESLFGKKIKKVLETTPQGSNIHKVGAAITLLFDKYLSVKIFTSFITGVLSYFVLLIIGVELAGLWAFLIFLFNFIPTVGSIIATAFPSLFAIVQFGGFHEFAWVLTSVGAIQLLVGNLIEPRIMGNRLNISPMVVLIGLTLWGFIWGVTGMLLSVPITATFIIIFSQFNETKALAILLSKNGEIGLVDQSEPQAEVN</sequence>
<dbReference type="EMBL" id="JAOYOD010000001">
    <property type="protein sequence ID" value="MCV9386907.1"/>
    <property type="molecule type" value="Genomic_DNA"/>
</dbReference>
<dbReference type="PANTHER" id="PTHR21716">
    <property type="entry name" value="TRANSMEMBRANE PROTEIN"/>
    <property type="match status" value="1"/>
</dbReference>
<evidence type="ECO:0000313" key="7">
    <source>
        <dbReference type="EMBL" id="MCV9386907.1"/>
    </source>
</evidence>
<accession>A0ABT3CT91</accession>
<keyword evidence="4 6" id="KW-1133">Transmembrane helix</keyword>
<dbReference type="InterPro" id="IPR002549">
    <property type="entry name" value="AI-2E-like"/>
</dbReference>
<organism evidence="7 8">
    <name type="scientific">Reichenbachiella ulvae</name>
    <dbReference type="NCBI Taxonomy" id="2980104"/>
    <lineage>
        <taxon>Bacteria</taxon>
        <taxon>Pseudomonadati</taxon>
        <taxon>Bacteroidota</taxon>
        <taxon>Cytophagia</taxon>
        <taxon>Cytophagales</taxon>
        <taxon>Reichenbachiellaceae</taxon>
        <taxon>Reichenbachiella</taxon>
    </lineage>
</organism>
<feature type="transmembrane region" description="Helical" evidence="6">
    <location>
        <begin position="202"/>
        <end position="221"/>
    </location>
</feature>
<keyword evidence="5 6" id="KW-0472">Membrane</keyword>
<evidence type="ECO:0000256" key="6">
    <source>
        <dbReference type="SAM" id="Phobius"/>
    </source>
</evidence>
<feature type="transmembrane region" description="Helical" evidence="6">
    <location>
        <begin position="135"/>
        <end position="161"/>
    </location>
</feature>
<dbReference type="PANTHER" id="PTHR21716:SF64">
    <property type="entry name" value="AI-2 TRANSPORT PROTEIN TQSA"/>
    <property type="match status" value="1"/>
</dbReference>
<comment type="caution">
    <text evidence="7">The sequence shown here is derived from an EMBL/GenBank/DDBJ whole genome shotgun (WGS) entry which is preliminary data.</text>
</comment>
<feature type="transmembrane region" description="Helical" evidence="6">
    <location>
        <begin position="14"/>
        <end position="45"/>
    </location>
</feature>
<dbReference type="Pfam" id="PF01594">
    <property type="entry name" value="AI-2E_transport"/>
    <property type="match status" value="1"/>
</dbReference>
<comment type="similarity">
    <text evidence="2">Belongs to the autoinducer-2 exporter (AI-2E) (TC 2.A.86) family.</text>
</comment>
<evidence type="ECO:0000256" key="5">
    <source>
        <dbReference type="ARBA" id="ARBA00023136"/>
    </source>
</evidence>
<feature type="transmembrane region" description="Helical" evidence="6">
    <location>
        <begin position="301"/>
        <end position="327"/>
    </location>
</feature>
<proteinExistence type="inferred from homology"/>
<name>A0ABT3CT91_9BACT</name>
<feature type="transmembrane region" description="Helical" evidence="6">
    <location>
        <begin position="227"/>
        <end position="251"/>
    </location>
</feature>
<comment type="subcellular location">
    <subcellularLocation>
        <location evidence="1">Membrane</location>
        <topology evidence="1">Multi-pass membrane protein</topology>
    </subcellularLocation>
</comment>
<keyword evidence="3 6" id="KW-0812">Transmembrane</keyword>
<feature type="transmembrane region" description="Helical" evidence="6">
    <location>
        <begin position="65"/>
        <end position="86"/>
    </location>
</feature>
<dbReference type="Proteomes" id="UP001300692">
    <property type="component" value="Unassembled WGS sequence"/>
</dbReference>